<accession>A0ABW1KII1</accession>
<reference evidence="3" key="1">
    <citation type="journal article" date="2019" name="Int. J. Syst. Evol. Microbiol.">
        <title>The Global Catalogue of Microorganisms (GCM) 10K type strain sequencing project: providing services to taxonomists for standard genome sequencing and annotation.</title>
        <authorList>
            <consortium name="The Broad Institute Genomics Platform"/>
            <consortium name="The Broad Institute Genome Sequencing Center for Infectious Disease"/>
            <person name="Wu L."/>
            <person name="Ma J."/>
        </authorList>
    </citation>
    <scope>NUCLEOTIDE SEQUENCE [LARGE SCALE GENOMIC DNA]</scope>
    <source>
        <strain evidence="3">ZS-35-S2</strain>
    </source>
</reference>
<protein>
    <submittedName>
        <fullName evidence="2">Uncharacterized protein</fullName>
    </submittedName>
</protein>
<sequence>MDPVTIVALATALGVGAILDRIVARILGRKLAQVELAAAAVAVANEVLGQVRVDLENCRRQLVDTQATLAVANTQIFALRTELAAYRRETGSEGAFEGF</sequence>
<feature type="transmembrane region" description="Helical" evidence="1">
    <location>
        <begin position="6"/>
        <end position="24"/>
    </location>
</feature>
<evidence type="ECO:0000313" key="3">
    <source>
        <dbReference type="Proteomes" id="UP001596203"/>
    </source>
</evidence>
<evidence type="ECO:0000313" key="2">
    <source>
        <dbReference type="EMBL" id="MFC6021516.1"/>
    </source>
</evidence>
<organism evidence="2 3">
    <name type="scientific">Plantactinospora solaniradicis</name>
    <dbReference type="NCBI Taxonomy" id="1723736"/>
    <lineage>
        <taxon>Bacteria</taxon>
        <taxon>Bacillati</taxon>
        <taxon>Actinomycetota</taxon>
        <taxon>Actinomycetes</taxon>
        <taxon>Micromonosporales</taxon>
        <taxon>Micromonosporaceae</taxon>
        <taxon>Plantactinospora</taxon>
    </lineage>
</organism>
<gene>
    <name evidence="2" type="ORF">ACFP2T_35775</name>
</gene>
<comment type="caution">
    <text evidence="2">The sequence shown here is derived from an EMBL/GenBank/DDBJ whole genome shotgun (WGS) entry which is preliminary data.</text>
</comment>
<dbReference type="EMBL" id="JBHSPR010000044">
    <property type="protein sequence ID" value="MFC6021516.1"/>
    <property type="molecule type" value="Genomic_DNA"/>
</dbReference>
<dbReference type="Proteomes" id="UP001596203">
    <property type="component" value="Unassembled WGS sequence"/>
</dbReference>
<keyword evidence="1" id="KW-0472">Membrane</keyword>
<name>A0ABW1KII1_9ACTN</name>
<keyword evidence="3" id="KW-1185">Reference proteome</keyword>
<proteinExistence type="predicted"/>
<keyword evidence="1" id="KW-0812">Transmembrane</keyword>
<evidence type="ECO:0000256" key="1">
    <source>
        <dbReference type="SAM" id="Phobius"/>
    </source>
</evidence>
<keyword evidence="1" id="KW-1133">Transmembrane helix</keyword>